<reference evidence="9 10" key="1">
    <citation type="submission" date="2016-04" db="EMBL/GenBank/DDBJ databases">
        <title>The genome of Intoshia linei affirms orthonectids as highly simplified spiralians.</title>
        <authorList>
            <person name="Mikhailov K.V."/>
            <person name="Slusarev G.S."/>
            <person name="Nikitin M.A."/>
            <person name="Logacheva M.D."/>
            <person name="Penin A."/>
            <person name="Aleoshin V."/>
            <person name="Panchin Y.V."/>
        </authorList>
    </citation>
    <scope>NUCLEOTIDE SEQUENCE [LARGE SCALE GENOMIC DNA]</scope>
    <source>
        <strain evidence="9">Intl2013</strain>
        <tissue evidence="9">Whole animal</tissue>
    </source>
</reference>
<feature type="domain" description="BZIP" evidence="8">
    <location>
        <begin position="8"/>
        <end position="36"/>
    </location>
</feature>
<keyword evidence="6" id="KW-0804">Transcription</keyword>
<dbReference type="Proteomes" id="UP000078046">
    <property type="component" value="Unassembled WGS sequence"/>
</dbReference>
<keyword evidence="10" id="KW-1185">Reference proteome</keyword>
<dbReference type="GO" id="GO:0005634">
    <property type="term" value="C:nucleus"/>
    <property type="evidence" value="ECO:0007669"/>
    <property type="project" value="UniProtKB-SubCell"/>
</dbReference>
<comment type="caution">
    <text evidence="9">The sequence shown here is derived from an EMBL/GenBank/DDBJ whole genome shotgun (WGS) entry which is preliminary data.</text>
</comment>
<evidence type="ECO:0000256" key="2">
    <source>
        <dbReference type="ARBA" id="ARBA00009050"/>
    </source>
</evidence>
<keyword evidence="5" id="KW-0010">Activator</keyword>
<dbReference type="PANTHER" id="PTHR21051:SF4">
    <property type="entry name" value="CAMP-RESPONSIVE ELEMENT-BINDING PROTEIN-LIKE 2"/>
    <property type="match status" value="1"/>
</dbReference>
<keyword evidence="3" id="KW-0805">Transcription regulation</keyword>
<dbReference type="GO" id="GO:0003677">
    <property type="term" value="F:DNA binding"/>
    <property type="evidence" value="ECO:0007669"/>
    <property type="project" value="UniProtKB-KW"/>
</dbReference>
<dbReference type="InterPro" id="IPR004827">
    <property type="entry name" value="bZIP"/>
</dbReference>
<proteinExistence type="inferred from homology"/>
<dbReference type="InterPro" id="IPR046347">
    <property type="entry name" value="bZIP_sf"/>
</dbReference>
<evidence type="ECO:0000256" key="4">
    <source>
        <dbReference type="ARBA" id="ARBA00023125"/>
    </source>
</evidence>
<protein>
    <recommendedName>
        <fullName evidence="8">BZIP domain-containing protein</fullName>
    </recommendedName>
</protein>
<evidence type="ECO:0000256" key="5">
    <source>
        <dbReference type="ARBA" id="ARBA00023159"/>
    </source>
</evidence>
<comment type="similarity">
    <text evidence="2">Belongs to the bZIP family. ATF subfamily.</text>
</comment>
<dbReference type="Pfam" id="PF07716">
    <property type="entry name" value="bZIP_2"/>
    <property type="match status" value="1"/>
</dbReference>
<accession>A0A177BA32</accession>
<dbReference type="EMBL" id="LWCA01000082">
    <property type="protein sequence ID" value="OAF71075.1"/>
    <property type="molecule type" value="Genomic_DNA"/>
</dbReference>
<evidence type="ECO:0000256" key="7">
    <source>
        <dbReference type="ARBA" id="ARBA00023242"/>
    </source>
</evidence>
<evidence type="ECO:0000313" key="9">
    <source>
        <dbReference type="EMBL" id="OAF71075.1"/>
    </source>
</evidence>
<evidence type="ECO:0000313" key="10">
    <source>
        <dbReference type="Proteomes" id="UP000078046"/>
    </source>
</evidence>
<comment type="subcellular location">
    <subcellularLocation>
        <location evidence="1">Nucleus</location>
    </subcellularLocation>
</comment>
<evidence type="ECO:0000256" key="3">
    <source>
        <dbReference type="ARBA" id="ARBA00023015"/>
    </source>
</evidence>
<evidence type="ECO:0000256" key="6">
    <source>
        <dbReference type="ARBA" id="ARBA00023163"/>
    </source>
</evidence>
<evidence type="ECO:0000259" key="8">
    <source>
        <dbReference type="Pfam" id="PF07716"/>
    </source>
</evidence>
<dbReference type="InterPro" id="IPR039250">
    <property type="entry name" value="CREBL2/REPTOR-BP"/>
</dbReference>
<dbReference type="GO" id="GO:0003700">
    <property type="term" value="F:DNA-binding transcription factor activity"/>
    <property type="evidence" value="ECO:0007669"/>
    <property type="project" value="InterPro"/>
</dbReference>
<name>A0A177BA32_9BILA</name>
<dbReference type="OrthoDB" id="5984119at2759"/>
<dbReference type="SUPFAM" id="SSF57959">
    <property type="entry name" value="Leucine zipper domain"/>
    <property type="match status" value="1"/>
</dbReference>
<keyword evidence="7" id="KW-0539">Nucleus</keyword>
<dbReference type="AlphaFoldDB" id="A0A177BA32"/>
<organism evidence="9 10">
    <name type="scientific">Intoshia linei</name>
    <dbReference type="NCBI Taxonomy" id="1819745"/>
    <lineage>
        <taxon>Eukaryota</taxon>
        <taxon>Metazoa</taxon>
        <taxon>Spiralia</taxon>
        <taxon>Lophotrochozoa</taxon>
        <taxon>Mesozoa</taxon>
        <taxon>Orthonectida</taxon>
        <taxon>Rhopaluridae</taxon>
        <taxon>Intoshia</taxon>
    </lineage>
</organism>
<evidence type="ECO:0000256" key="1">
    <source>
        <dbReference type="ARBA" id="ARBA00004123"/>
    </source>
</evidence>
<keyword evidence="4" id="KW-0238">DNA-binding</keyword>
<dbReference type="PANTHER" id="PTHR21051">
    <property type="entry name" value="CAMP-RESPONSIVE ELEMENT-BINDING PROTEIN-LIKE 2"/>
    <property type="match status" value="1"/>
</dbReference>
<gene>
    <name evidence="9" type="ORF">A3Q56_01156</name>
</gene>
<sequence length="75" mass="9230">MNELNDDTRREKCRQSARDCRARKKLRYQYIEEKIDHDIVFIYNLYNKIEKYKNIFKLISDDRDGEGLEKLKTLQ</sequence>